<organism evidence="2 3">
    <name type="scientific">Funneliformis geosporum</name>
    <dbReference type="NCBI Taxonomy" id="1117311"/>
    <lineage>
        <taxon>Eukaryota</taxon>
        <taxon>Fungi</taxon>
        <taxon>Fungi incertae sedis</taxon>
        <taxon>Mucoromycota</taxon>
        <taxon>Glomeromycotina</taxon>
        <taxon>Glomeromycetes</taxon>
        <taxon>Glomerales</taxon>
        <taxon>Glomeraceae</taxon>
        <taxon>Funneliformis</taxon>
    </lineage>
</organism>
<keyword evidence="1" id="KW-1133">Transmembrane helix</keyword>
<name>A0A9W4X3V4_9GLOM</name>
<keyword evidence="3" id="KW-1185">Reference proteome</keyword>
<dbReference type="PANTHER" id="PTHR46461">
    <property type="entry name" value="KELCH DOMAIN-CONTAINING PROTEIN 3"/>
    <property type="match status" value="1"/>
</dbReference>
<reference evidence="2" key="1">
    <citation type="submission" date="2022-08" db="EMBL/GenBank/DDBJ databases">
        <authorList>
            <person name="Kallberg Y."/>
            <person name="Tangrot J."/>
            <person name="Rosling A."/>
        </authorList>
    </citation>
    <scope>NUCLEOTIDE SEQUENCE</scope>
    <source>
        <strain evidence="2">Wild A</strain>
    </source>
</reference>
<evidence type="ECO:0000313" key="2">
    <source>
        <dbReference type="EMBL" id="CAI2184577.1"/>
    </source>
</evidence>
<evidence type="ECO:0000256" key="1">
    <source>
        <dbReference type="SAM" id="Phobius"/>
    </source>
</evidence>
<dbReference type="Proteomes" id="UP001153678">
    <property type="component" value="Unassembled WGS sequence"/>
</dbReference>
<sequence length="314" mass="35289">MVSHKFIYLITIYIITTLALHKFLNVIIFTDAQERTFSPEARYAHTSTLVGTKLFFFGGLIRLESNASIIVSTNDVFYLELSQPFNTMSPPWIKLSDISPLPVRLSWATSSYGGANNSMIFIFGGTMQSIKPAQDLDSNGLLLLPDFKHLIYSFDTQSFQWSIPIISGDEPYRRRELSAVTNDRGKIHFFGGKADKYTGSSTEGDFNEINVLDSLTLNWELGTLDGAPNPRDGHTATILNNGLIVFIGGREMVGPDKDLRLVNMRAIDVYDTKKAEWYFMQAAGPLVEGRILHSAVLSEQKYYLFNQDSPLFRS</sequence>
<dbReference type="GO" id="GO:0005737">
    <property type="term" value="C:cytoplasm"/>
    <property type="evidence" value="ECO:0007669"/>
    <property type="project" value="TreeGrafter"/>
</dbReference>
<comment type="caution">
    <text evidence="2">The sequence shown here is derived from an EMBL/GenBank/DDBJ whole genome shotgun (WGS) entry which is preliminary data.</text>
</comment>
<dbReference type="EMBL" id="CAMKVN010003384">
    <property type="protein sequence ID" value="CAI2184577.1"/>
    <property type="molecule type" value="Genomic_DNA"/>
</dbReference>
<accession>A0A9W4X3V4</accession>
<dbReference type="Pfam" id="PF24681">
    <property type="entry name" value="Kelch_KLHDC2_KLHL20_DRC7"/>
    <property type="match status" value="1"/>
</dbReference>
<dbReference type="PANTHER" id="PTHR46461:SF1">
    <property type="entry name" value="KELCH DOMAIN-CONTAINING PROTEIN 3"/>
    <property type="match status" value="1"/>
</dbReference>
<dbReference type="GO" id="GO:0003682">
    <property type="term" value="F:chromatin binding"/>
    <property type="evidence" value="ECO:0007669"/>
    <property type="project" value="InterPro"/>
</dbReference>
<protein>
    <submittedName>
        <fullName evidence="2">9467_t:CDS:1</fullName>
    </submittedName>
</protein>
<gene>
    <name evidence="2" type="ORF">FWILDA_LOCUS11647</name>
</gene>
<proteinExistence type="predicted"/>
<keyword evidence="1" id="KW-0472">Membrane</keyword>
<feature type="transmembrane region" description="Helical" evidence="1">
    <location>
        <begin position="6"/>
        <end position="29"/>
    </location>
</feature>
<dbReference type="AlphaFoldDB" id="A0A9W4X3V4"/>
<dbReference type="Gene3D" id="2.120.10.80">
    <property type="entry name" value="Kelch-type beta propeller"/>
    <property type="match status" value="1"/>
</dbReference>
<evidence type="ECO:0000313" key="3">
    <source>
        <dbReference type="Proteomes" id="UP001153678"/>
    </source>
</evidence>
<keyword evidence="1" id="KW-0812">Transmembrane</keyword>
<dbReference type="InterPro" id="IPR015915">
    <property type="entry name" value="Kelch-typ_b-propeller"/>
</dbReference>
<dbReference type="OrthoDB" id="432528at2759"/>
<dbReference type="SUPFAM" id="SSF117281">
    <property type="entry name" value="Kelch motif"/>
    <property type="match status" value="1"/>
</dbReference>
<dbReference type="InterPro" id="IPR052637">
    <property type="entry name" value="KLHDC3-like"/>
</dbReference>